<evidence type="ECO:0000313" key="3">
    <source>
        <dbReference type="Proteomes" id="UP000190037"/>
    </source>
</evidence>
<dbReference type="EMBL" id="MWQN01000001">
    <property type="protein sequence ID" value="OPC80518.1"/>
    <property type="molecule type" value="Genomic_DNA"/>
</dbReference>
<accession>A0A1T3NUQ0</accession>
<dbReference type="Proteomes" id="UP000190037">
    <property type="component" value="Unassembled WGS sequence"/>
</dbReference>
<proteinExistence type="predicted"/>
<feature type="region of interest" description="Disordered" evidence="1">
    <location>
        <begin position="84"/>
        <end position="121"/>
    </location>
</feature>
<name>A0A1T3NUQ0_9ACTN</name>
<gene>
    <name evidence="2" type="ORF">B4N89_05730</name>
</gene>
<evidence type="ECO:0000256" key="1">
    <source>
        <dbReference type="SAM" id="MobiDB-lite"/>
    </source>
</evidence>
<protein>
    <submittedName>
        <fullName evidence="2">Uncharacterized protein</fullName>
    </submittedName>
</protein>
<feature type="region of interest" description="Disordered" evidence="1">
    <location>
        <begin position="1"/>
        <end position="66"/>
    </location>
</feature>
<evidence type="ECO:0000313" key="2">
    <source>
        <dbReference type="EMBL" id="OPC80518.1"/>
    </source>
</evidence>
<feature type="compositionally biased region" description="Basic and acidic residues" evidence="1">
    <location>
        <begin position="19"/>
        <end position="36"/>
    </location>
</feature>
<comment type="caution">
    <text evidence="2">The sequence shown here is derived from an EMBL/GenBank/DDBJ whole genome shotgun (WGS) entry which is preliminary data.</text>
</comment>
<organism evidence="2 3">
    <name type="scientific">Embleya scabrispora</name>
    <dbReference type="NCBI Taxonomy" id="159449"/>
    <lineage>
        <taxon>Bacteria</taxon>
        <taxon>Bacillati</taxon>
        <taxon>Actinomycetota</taxon>
        <taxon>Actinomycetes</taxon>
        <taxon>Kitasatosporales</taxon>
        <taxon>Streptomycetaceae</taxon>
        <taxon>Embleya</taxon>
    </lineage>
</organism>
<sequence length="121" mass="13123">MAAEFEHDGEAGAALDAARQPDRVDLAQFDAHDRRPIGSGPDDFQFVAVGHRPPHRLPDQGEGHVPDVVAPLPHDADLVAHTAHGLPHEPGRLPVGHERLIDDGPRERRPRHGSRRVGLGP</sequence>
<keyword evidence="3" id="KW-1185">Reference proteome</keyword>
<dbReference type="AlphaFoldDB" id="A0A1T3NUQ0"/>
<feature type="compositionally biased region" description="Basic and acidic residues" evidence="1">
    <location>
        <begin position="56"/>
        <end position="65"/>
    </location>
</feature>
<feature type="compositionally biased region" description="Basic and acidic residues" evidence="1">
    <location>
        <begin position="86"/>
        <end position="107"/>
    </location>
</feature>
<reference evidence="2 3" key="1">
    <citation type="submission" date="2017-03" db="EMBL/GenBank/DDBJ databases">
        <title>Draft genome sequence of Streptomyces scabrisporus NF3, endophyte isolated from Amphipterygium adstringens.</title>
        <authorList>
            <person name="Vazquez M."/>
            <person name="Ceapa C.D."/>
            <person name="Rodriguez Luna D."/>
            <person name="Sanchez Esquivel S."/>
        </authorList>
    </citation>
    <scope>NUCLEOTIDE SEQUENCE [LARGE SCALE GENOMIC DNA]</scope>
    <source>
        <strain evidence="2 3">NF3</strain>
    </source>
</reference>
<feature type="compositionally biased region" description="Basic and acidic residues" evidence="1">
    <location>
        <begin position="1"/>
        <end position="10"/>
    </location>
</feature>